<feature type="region of interest" description="Disordered" evidence="1">
    <location>
        <begin position="1"/>
        <end position="37"/>
    </location>
</feature>
<feature type="compositionally biased region" description="Basic and acidic residues" evidence="1">
    <location>
        <begin position="1"/>
        <end position="10"/>
    </location>
</feature>
<dbReference type="AlphaFoldDB" id="A0A5N5EZW4"/>
<protein>
    <submittedName>
        <fullName evidence="2">E3 ubiquitin-protein ligase RING1a</fullName>
    </submittedName>
</protein>
<gene>
    <name evidence="2" type="ORF">D8674_031715</name>
</gene>
<reference evidence="3" key="2">
    <citation type="submission" date="2019-10" db="EMBL/GenBank/DDBJ databases">
        <title>A de novo genome assembly of a pear dwarfing rootstock.</title>
        <authorList>
            <person name="Wang F."/>
            <person name="Wang J."/>
            <person name="Li S."/>
            <person name="Zhang Y."/>
            <person name="Fang M."/>
            <person name="Ma L."/>
            <person name="Zhao Y."/>
            <person name="Jiang S."/>
        </authorList>
    </citation>
    <scope>NUCLEOTIDE SEQUENCE [LARGE SCALE GENOMIC DNA]</scope>
</reference>
<dbReference type="Proteomes" id="UP000327157">
    <property type="component" value="Chromosome 7"/>
</dbReference>
<comment type="caution">
    <text evidence="2">The sequence shown here is derived from an EMBL/GenBank/DDBJ whole genome shotgun (WGS) entry which is preliminary data.</text>
</comment>
<dbReference type="EMBL" id="SMOL01000781">
    <property type="protein sequence ID" value="KAB2596265.1"/>
    <property type="molecule type" value="Genomic_DNA"/>
</dbReference>
<reference evidence="2 3" key="3">
    <citation type="submission" date="2019-11" db="EMBL/GenBank/DDBJ databases">
        <title>A de novo genome assembly of a pear dwarfing rootstock.</title>
        <authorList>
            <person name="Wang F."/>
            <person name="Wang J."/>
            <person name="Li S."/>
            <person name="Zhang Y."/>
            <person name="Fang M."/>
            <person name="Ma L."/>
            <person name="Zhao Y."/>
            <person name="Jiang S."/>
        </authorList>
    </citation>
    <scope>NUCLEOTIDE SEQUENCE [LARGE SCALE GENOMIC DNA]</scope>
    <source>
        <strain evidence="2">S2</strain>
        <tissue evidence="2">Leaf</tissue>
    </source>
</reference>
<reference evidence="2 3" key="1">
    <citation type="submission" date="2019-09" db="EMBL/GenBank/DDBJ databases">
        <authorList>
            <person name="Ou C."/>
        </authorList>
    </citation>
    <scope>NUCLEOTIDE SEQUENCE [LARGE SCALE GENOMIC DNA]</scope>
    <source>
        <strain evidence="2">S2</strain>
        <tissue evidence="2">Leaf</tissue>
    </source>
</reference>
<proteinExistence type="predicted"/>
<organism evidence="2 3">
    <name type="scientific">Pyrus ussuriensis x Pyrus communis</name>
    <dbReference type="NCBI Taxonomy" id="2448454"/>
    <lineage>
        <taxon>Eukaryota</taxon>
        <taxon>Viridiplantae</taxon>
        <taxon>Streptophyta</taxon>
        <taxon>Embryophyta</taxon>
        <taxon>Tracheophyta</taxon>
        <taxon>Spermatophyta</taxon>
        <taxon>Magnoliopsida</taxon>
        <taxon>eudicotyledons</taxon>
        <taxon>Gunneridae</taxon>
        <taxon>Pentapetalae</taxon>
        <taxon>rosids</taxon>
        <taxon>fabids</taxon>
        <taxon>Rosales</taxon>
        <taxon>Rosaceae</taxon>
        <taxon>Amygdaloideae</taxon>
        <taxon>Maleae</taxon>
        <taxon>Pyrus</taxon>
    </lineage>
</organism>
<evidence type="ECO:0000313" key="2">
    <source>
        <dbReference type="EMBL" id="KAB2596265.1"/>
    </source>
</evidence>
<evidence type="ECO:0000313" key="3">
    <source>
        <dbReference type="Proteomes" id="UP000327157"/>
    </source>
</evidence>
<accession>A0A5N5EZW4</accession>
<evidence type="ECO:0000256" key="1">
    <source>
        <dbReference type="SAM" id="MobiDB-lite"/>
    </source>
</evidence>
<keyword evidence="3" id="KW-1185">Reference proteome</keyword>
<name>A0A5N5EZW4_9ROSA</name>
<feature type="compositionally biased region" description="Basic and acidic residues" evidence="1">
    <location>
        <begin position="21"/>
        <end position="33"/>
    </location>
</feature>
<dbReference type="OrthoDB" id="1747895at2759"/>
<sequence>MPAQKRTHEAMEDDPPQNYRENSHETPQDEEGKNPNLISSIRNGKDGILRMCGDGEQLKRGQRQDMEVVLEKKDAANWEGSWKKLNWVLDVGFLFCVSVFSSIRALPNLMACVLLSNIGASITEVAQDALVADLQSMPSALHKSEPAFYFLVHLRQPDLSPAHGLPAGGSWHGLVPGPDDLHMQESPAQKASPELDIHSSVPFRVW</sequence>